<sequence>MKKKLTLIVTGNGTVDVYEEEDYLWPEALGFILIIGTVLNLTLIGVTTTMRYKGHFPHLVTALSFVTAYDSIVNQTLSLLFILEWYDSAVPRFLCRFSMISSVFSLLVQLSYVACISTTSLINKRQCPVTLYVVLPPIIASALVAPPVIMNSSVVPVHHYVQRNACGMTGDNIIYSSFLLIIGFTSSLTALVYFLVFMKCYICDSGVLTCNTDEETRDQRYIAVLIIVCFFTLVPYTVSVNVTNFIPLRSLRRAAIGSSVVKIITGKYDTALVFLKNCFNFTFPLVTFLFFKEYRKQFSSLFCICRRNSVSADGLNSESSRRSSKLKDSEETTPVLFCTARGLILRIKEGKSDTNYYYQVCDRYGQMESVMQSTSTEESIRMKKPVGPRRKFVRFSHYVKEIPPSLTEWDFSDNEGGSQIS</sequence>
<keyword evidence="1" id="KW-1133">Transmembrane helix</keyword>
<dbReference type="RefSeq" id="XP_024082399.1">
    <property type="nucleotide sequence ID" value="XM_024226631.1"/>
</dbReference>
<keyword evidence="3" id="KW-1185">Reference proteome</keyword>
<dbReference type="KEGG" id="clec:106667166"/>
<evidence type="ECO:0000313" key="2">
    <source>
        <dbReference type="EnsemblMetazoa" id="XP_024082399.1"/>
    </source>
</evidence>
<name>A0A8I6SJI6_CIMLE</name>
<proteinExistence type="predicted"/>
<feature type="transmembrane region" description="Helical" evidence="1">
    <location>
        <begin position="129"/>
        <end position="149"/>
    </location>
</feature>
<dbReference type="AlphaFoldDB" id="A0A8I6SJI6"/>
<evidence type="ECO:0000313" key="3">
    <source>
        <dbReference type="Proteomes" id="UP000494040"/>
    </source>
</evidence>
<reference evidence="2" key="1">
    <citation type="submission" date="2022-01" db="UniProtKB">
        <authorList>
            <consortium name="EnsemblMetazoa"/>
        </authorList>
    </citation>
    <scope>IDENTIFICATION</scope>
</reference>
<dbReference type="Gene3D" id="1.20.1070.10">
    <property type="entry name" value="Rhodopsin 7-helix transmembrane proteins"/>
    <property type="match status" value="1"/>
</dbReference>
<dbReference type="OMA" id="NECLADD"/>
<dbReference type="EnsemblMetazoa" id="XM_014394908.2">
    <property type="protein sequence ID" value="XP_014250394.1"/>
    <property type="gene ID" value="LOC106667166"/>
</dbReference>
<feature type="transmembrane region" description="Helical" evidence="1">
    <location>
        <begin position="28"/>
        <end position="47"/>
    </location>
</feature>
<organism evidence="2 3">
    <name type="scientific">Cimex lectularius</name>
    <name type="common">Bed bug</name>
    <name type="synonym">Acanthia lectularia</name>
    <dbReference type="NCBI Taxonomy" id="79782"/>
    <lineage>
        <taxon>Eukaryota</taxon>
        <taxon>Metazoa</taxon>
        <taxon>Ecdysozoa</taxon>
        <taxon>Arthropoda</taxon>
        <taxon>Hexapoda</taxon>
        <taxon>Insecta</taxon>
        <taxon>Pterygota</taxon>
        <taxon>Neoptera</taxon>
        <taxon>Paraneoptera</taxon>
        <taxon>Hemiptera</taxon>
        <taxon>Heteroptera</taxon>
        <taxon>Panheteroptera</taxon>
        <taxon>Cimicomorpha</taxon>
        <taxon>Cimicidae</taxon>
        <taxon>Cimex</taxon>
    </lineage>
</organism>
<dbReference type="GeneID" id="106667166"/>
<dbReference type="RefSeq" id="XP_014250394.1">
    <property type="nucleotide sequence ID" value="XM_014394908.2"/>
</dbReference>
<feature type="transmembrane region" description="Helical" evidence="1">
    <location>
        <begin position="59"/>
        <end position="83"/>
    </location>
</feature>
<dbReference type="SUPFAM" id="SSF81321">
    <property type="entry name" value="Family A G protein-coupled receptor-like"/>
    <property type="match status" value="1"/>
</dbReference>
<feature type="transmembrane region" description="Helical" evidence="1">
    <location>
        <begin position="221"/>
        <end position="238"/>
    </location>
</feature>
<accession>A0A8I6SJI6</accession>
<feature type="transmembrane region" description="Helical" evidence="1">
    <location>
        <begin position="103"/>
        <end position="122"/>
    </location>
</feature>
<dbReference type="EnsemblMetazoa" id="XM_024226631.1">
    <property type="protein sequence ID" value="XP_024082399.1"/>
    <property type="gene ID" value="LOC106667166"/>
</dbReference>
<keyword evidence="1" id="KW-0472">Membrane</keyword>
<protein>
    <submittedName>
        <fullName evidence="2">Uncharacterized protein</fullName>
    </submittedName>
</protein>
<evidence type="ECO:0000256" key="1">
    <source>
        <dbReference type="SAM" id="Phobius"/>
    </source>
</evidence>
<feature type="transmembrane region" description="Helical" evidence="1">
    <location>
        <begin position="173"/>
        <end position="196"/>
    </location>
</feature>
<dbReference type="Proteomes" id="UP000494040">
    <property type="component" value="Unassembled WGS sequence"/>
</dbReference>
<keyword evidence="1" id="KW-0812">Transmembrane</keyword>